<accession>A0A953LEE4</accession>
<proteinExistence type="inferred from homology"/>
<dbReference type="PANTHER" id="PTHR43153:SF1">
    <property type="entry name" value="ELECTRON TRANSFER FLAVOPROTEIN SUBUNIT ALPHA, MITOCHONDRIAL"/>
    <property type="match status" value="1"/>
</dbReference>
<feature type="binding site" evidence="6">
    <location>
        <begin position="249"/>
        <end position="253"/>
    </location>
    <ligand>
        <name>FAD</name>
        <dbReference type="ChEBI" id="CHEBI:57692"/>
    </ligand>
</feature>
<evidence type="ECO:0000256" key="4">
    <source>
        <dbReference type="ARBA" id="ARBA00022827"/>
    </source>
</evidence>
<dbReference type="Pfam" id="PF01012">
    <property type="entry name" value="ETF"/>
    <property type="match status" value="1"/>
</dbReference>
<feature type="domain" description="Electron transfer flavoprotein alpha/beta-subunit N-terminal" evidence="7">
    <location>
        <begin position="5"/>
        <end position="194"/>
    </location>
</feature>
<dbReference type="PIRSF" id="PIRSF000089">
    <property type="entry name" value="Electra_flavoP_a"/>
    <property type="match status" value="1"/>
</dbReference>
<sequence>MARNILVVAEVRNGAIRPVSFECIAAGREIAEGGAITAVLLGQQGVDASELIRRGADRVVVVKGDHLANYTPDGWLSALQQVYLQEKPDVVLMGHTGIGRDLLPRFAMRNAAGMISDAIAVKVEGGQVVFTRPIYAGKAYATQVVKDGLIVATIRPNNVAALEADPGRTGDVSEAEAASVDLRTVVKEVVRKATTGVDLTAAKVVVAGGRGVRSAEGFKPLYELAEVLGGAVGASRAAADAGYCDYALQIGQTGKTVTPDLYIACGISGAIQHLAGMSASKVIVAINKDPDAPIFKVADYGIVGDLFEVVPLLTREFKALLG</sequence>
<dbReference type="InterPro" id="IPR018206">
    <property type="entry name" value="ETF_asu_C_CS"/>
</dbReference>
<comment type="similarity">
    <text evidence="1">Belongs to the ETF alpha-subunit/FixB family.</text>
</comment>
<feature type="binding site" evidence="6">
    <location>
        <begin position="235"/>
        <end position="236"/>
    </location>
    <ligand>
        <name>FAD</name>
        <dbReference type="ChEBI" id="CHEBI:57692"/>
    </ligand>
</feature>
<feature type="binding site" evidence="6">
    <location>
        <position position="287"/>
    </location>
    <ligand>
        <name>FAD</name>
        <dbReference type="ChEBI" id="CHEBI:57692"/>
    </ligand>
</feature>
<keyword evidence="4 6" id="KW-0274">FAD</keyword>
<evidence type="ECO:0000256" key="3">
    <source>
        <dbReference type="ARBA" id="ARBA00022630"/>
    </source>
</evidence>
<dbReference type="InterPro" id="IPR014730">
    <property type="entry name" value="ETF_a/b_N"/>
</dbReference>
<comment type="caution">
    <text evidence="8">The sequence shown here is derived from an EMBL/GenBank/DDBJ whole genome shotgun (WGS) entry which is preliminary data.</text>
</comment>
<keyword evidence="5" id="KW-0249">Electron transport</keyword>
<dbReference type="GO" id="GO:0009055">
    <property type="term" value="F:electron transfer activity"/>
    <property type="evidence" value="ECO:0007669"/>
    <property type="project" value="InterPro"/>
</dbReference>
<dbReference type="InterPro" id="IPR014729">
    <property type="entry name" value="Rossmann-like_a/b/a_fold"/>
</dbReference>
<evidence type="ECO:0000256" key="1">
    <source>
        <dbReference type="ARBA" id="ARBA00005817"/>
    </source>
</evidence>
<gene>
    <name evidence="8" type="ORF">CWE10_09465</name>
</gene>
<dbReference type="InterPro" id="IPR033947">
    <property type="entry name" value="ETF_alpha_N"/>
</dbReference>
<feature type="binding site" evidence="6">
    <location>
        <position position="210"/>
    </location>
    <ligand>
        <name>FAD</name>
        <dbReference type="ChEBI" id="CHEBI:57692"/>
    </ligand>
</feature>
<dbReference type="Gene3D" id="3.40.50.1220">
    <property type="entry name" value="TPP-binding domain"/>
    <property type="match status" value="1"/>
</dbReference>
<dbReference type="SMART" id="SM00893">
    <property type="entry name" value="ETF"/>
    <property type="match status" value="1"/>
</dbReference>
<organism evidence="8 9">
    <name type="scientific">Symbiobacterium thermophilum</name>
    <dbReference type="NCBI Taxonomy" id="2734"/>
    <lineage>
        <taxon>Bacteria</taxon>
        <taxon>Bacillati</taxon>
        <taxon>Bacillota</taxon>
        <taxon>Clostridia</taxon>
        <taxon>Eubacteriales</taxon>
        <taxon>Symbiobacteriaceae</taxon>
        <taxon>Symbiobacterium</taxon>
    </lineage>
</organism>
<reference evidence="8" key="1">
    <citation type="submission" date="2017-11" db="EMBL/GenBank/DDBJ databases">
        <title>Three new genomes from thermophilic consortium.</title>
        <authorList>
            <person name="Quaggio R."/>
            <person name="Amgarten D."/>
            <person name="Setubal J.C."/>
        </authorList>
    </citation>
    <scope>NUCLEOTIDE SEQUENCE</scope>
    <source>
        <strain evidence="8">ZCTH01-B2</strain>
    </source>
</reference>
<evidence type="ECO:0000313" key="8">
    <source>
        <dbReference type="EMBL" id="MBY6276425.1"/>
    </source>
</evidence>
<dbReference type="SUPFAM" id="SSF52467">
    <property type="entry name" value="DHS-like NAD/FAD-binding domain"/>
    <property type="match status" value="1"/>
</dbReference>
<dbReference type="Pfam" id="PF00766">
    <property type="entry name" value="ETF_alpha"/>
    <property type="match status" value="1"/>
</dbReference>
<evidence type="ECO:0000259" key="7">
    <source>
        <dbReference type="SMART" id="SM00893"/>
    </source>
</evidence>
<keyword evidence="2" id="KW-0813">Transport</keyword>
<dbReference type="AlphaFoldDB" id="A0A953LEE4"/>
<dbReference type="Proteomes" id="UP000732377">
    <property type="component" value="Unassembled WGS sequence"/>
</dbReference>
<dbReference type="FunFam" id="3.40.50.1220:FF:000001">
    <property type="entry name" value="Electron transfer flavoprotein, alpha subunit"/>
    <property type="match status" value="1"/>
</dbReference>
<dbReference type="Gene3D" id="3.40.50.620">
    <property type="entry name" value="HUPs"/>
    <property type="match status" value="1"/>
</dbReference>
<evidence type="ECO:0000256" key="2">
    <source>
        <dbReference type="ARBA" id="ARBA00022448"/>
    </source>
</evidence>
<dbReference type="InterPro" id="IPR029035">
    <property type="entry name" value="DHS-like_NAD/FAD-binding_dom"/>
</dbReference>
<dbReference type="RefSeq" id="WP_273379457.1">
    <property type="nucleotide sequence ID" value="NZ_JACSIR010000020.1"/>
</dbReference>
<evidence type="ECO:0000256" key="6">
    <source>
        <dbReference type="PIRSR" id="PIRSR000089-1"/>
    </source>
</evidence>
<dbReference type="InterPro" id="IPR001308">
    <property type="entry name" value="ETF_a/FixB"/>
</dbReference>
<dbReference type="GO" id="GO:0033539">
    <property type="term" value="P:fatty acid beta-oxidation using acyl-CoA dehydrogenase"/>
    <property type="evidence" value="ECO:0007669"/>
    <property type="project" value="TreeGrafter"/>
</dbReference>
<dbReference type="PROSITE" id="PS00696">
    <property type="entry name" value="ETF_ALPHA"/>
    <property type="match status" value="1"/>
</dbReference>
<dbReference type="GO" id="GO:0050660">
    <property type="term" value="F:flavin adenine dinucleotide binding"/>
    <property type="evidence" value="ECO:0007669"/>
    <property type="project" value="InterPro"/>
</dbReference>
<comment type="cofactor">
    <cofactor evidence="6">
        <name>FAD</name>
        <dbReference type="ChEBI" id="CHEBI:57692"/>
    </cofactor>
    <text evidence="6">Binds 1 FAD per dimer.</text>
</comment>
<dbReference type="SUPFAM" id="SSF52402">
    <property type="entry name" value="Adenine nucleotide alpha hydrolases-like"/>
    <property type="match status" value="1"/>
</dbReference>
<protein>
    <submittedName>
        <fullName evidence="8">Electron transfer flavoprotein subunit alpha</fullName>
    </submittedName>
</protein>
<name>A0A953LEE4_SYMTR</name>
<dbReference type="PANTHER" id="PTHR43153">
    <property type="entry name" value="ELECTRON TRANSFER FLAVOPROTEIN ALPHA"/>
    <property type="match status" value="1"/>
</dbReference>
<keyword evidence="3" id="KW-0285">Flavoprotein</keyword>
<feature type="binding site" evidence="6">
    <location>
        <begin position="266"/>
        <end position="273"/>
    </location>
    <ligand>
        <name>FAD</name>
        <dbReference type="ChEBI" id="CHEBI:57692"/>
    </ligand>
</feature>
<evidence type="ECO:0000256" key="5">
    <source>
        <dbReference type="ARBA" id="ARBA00022982"/>
    </source>
</evidence>
<dbReference type="CDD" id="cd01715">
    <property type="entry name" value="ETF_alpha"/>
    <property type="match status" value="1"/>
</dbReference>
<evidence type="ECO:0000313" key="9">
    <source>
        <dbReference type="Proteomes" id="UP000732377"/>
    </source>
</evidence>
<dbReference type="InterPro" id="IPR014731">
    <property type="entry name" value="ETF_asu_C"/>
</dbReference>
<dbReference type="EMBL" id="PIUK01000080">
    <property type="protein sequence ID" value="MBY6276425.1"/>
    <property type="molecule type" value="Genomic_DNA"/>
</dbReference>